<name>A0A7J8LU95_9ROSI</name>
<dbReference type="AlphaFoldDB" id="A0A7J8LU95"/>
<accession>A0A7J8LU95</accession>
<feature type="non-terminal residue" evidence="1">
    <location>
        <position position="1"/>
    </location>
</feature>
<evidence type="ECO:0000313" key="1">
    <source>
        <dbReference type="EMBL" id="MBA0556029.1"/>
    </source>
</evidence>
<comment type="caution">
    <text evidence="1">The sequence shown here is derived from an EMBL/GenBank/DDBJ whole genome shotgun (WGS) entry which is preliminary data.</text>
</comment>
<organism evidence="1 2">
    <name type="scientific">Gossypium lobatum</name>
    <dbReference type="NCBI Taxonomy" id="34289"/>
    <lineage>
        <taxon>Eukaryota</taxon>
        <taxon>Viridiplantae</taxon>
        <taxon>Streptophyta</taxon>
        <taxon>Embryophyta</taxon>
        <taxon>Tracheophyta</taxon>
        <taxon>Spermatophyta</taxon>
        <taxon>Magnoliopsida</taxon>
        <taxon>eudicotyledons</taxon>
        <taxon>Gunneridae</taxon>
        <taxon>Pentapetalae</taxon>
        <taxon>rosids</taxon>
        <taxon>malvids</taxon>
        <taxon>Malvales</taxon>
        <taxon>Malvaceae</taxon>
        <taxon>Malvoideae</taxon>
        <taxon>Gossypium</taxon>
    </lineage>
</organism>
<gene>
    <name evidence="1" type="ORF">Golob_026170</name>
</gene>
<evidence type="ECO:0000313" key="2">
    <source>
        <dbReference type="Proteomes" id="UP000593572"/>
    </source>
</evidence>
<reference evidence="1 2" key="1">
    <citation type="journal article" date="2019" name="Genome Biol. Evol.">
        <title>Insights into the evolution of the New World diploid cottons (Gossypium, subgenus Houzingenia) based on genome sequencing.</title>
        <authorList>
            <person name="Grover C.E."/>
            <person name="Arick M.A. 2nd"/>
            <person name="Thrash A."/>
            <person name="Conover J.L."/>
            <person name="Sanders W.S."/>
            <person name="Peterson D.G."/>
            <person name="Frelichowski J.E."/>
            <person name="Scheffler J.A."/>
            <person name="Scheffler B.E."/>
            <person name="Wendel J.F."/>
        </authorList>
    </citation>
    <scope>NUCLEOTIDE SEQUENCE [LARGE SCALE GENOMIC DNA]</scope>
    <source>
        <strain evidence="1">157</strain>
        <tissue evidence="1">Leaf</tissue>
    </source>
</reference>
<sequence>MDFLNVSSPNYLKLVRVFLSNAKLEHYESSDSVISIISFLMGTPIRLTLEELGDYLHLPSEGSSDEKSHFDPSLFIQSGSVSKLNLHDRVLYLILTWNVRPIKKHANLALILFNDNTKAIRRGMNTNITLPH</sequence>
<proteinExistence type="predicted"/>
<dbReference type="EMBL" id="JABEZX010000005">
    <property type="protein sequence ID" value="MBA0556029.1"/>
    <property type="molecule type" value="Genomic_DNA"/>
</dbReference>
<protein>
    <submittedName>
        <fullName evidence="1">Uncharacterized protein</fullName>
    </submittedName>
</protein>
<dbReference type="Proteomes" id="UP000593572">
    <property type="component" value="Unassembled WGS sequence"/>
</dbReference>
<keyword evidence="2" id="KW-1185">Reference proteome</keyword>